<dbReference type="AlphaFoldDB" id="A0A117I2H3"/>
<proteinExistence type="predicted"/>
<gene>
    <name evidence="1" type="ORF">PAHA3_3939</name>
</gene>
<comment type="caution">
    <text evidence="1">The sequence shown here is derived from an EMBL/GenBank/DDBJ whole genome shotgun (WGS) entry which is preliminary data.</text>
</comment>
<protein>
    <submittedName>
        <fullName evidence="1">Major facilitator family transporter</fullName>
    </submittedName>
</protein>
<dbReference type="Proteomes" id="UP000069697">
    <property type="component" value="Unassembled WGS sequence"/>
</dbReference>
<sequence length="113" mass="12029">MKLDNSGPVSAIPTPDRKEVNIINGVAPTNNRSPVPNPIRIKASTMAPSFPHLLLSLTENGANMPIHNTGSVVNRLAVIPLKPRSCCMVLISGEMDVMGGLKFSEARISAKTI</sequence>
<accession>A0A117I2H3</accession>
<organism evidence="1 2">
    <name type="scientific">Paenibacillus amylolyticus</name>
    <dbReference type="NCBI Taxonomy" id="1451"/>
    <lineage>
        <taxon>Bacteria</taxon>
        <taxon>Bacillati</taxon>
        <taxon>Bacillota</taxon>
        <taxon>Bacilli</taxon>
        <taxon>Bacillales</taxon>
        <taxon>Paenibacillaceae</taxon>
        <taxon>Paenibacillus</taxon>
    </lineage>
</organism>
<name>A0A117I2H3_PAEAM</name>
<dbReference type="EMBL" id="BCNV01000004">
    <property type="protein sequence ID" value="GAS83837.1"/>
    <property type="molecule type" value="Genomic_DNA"/>
</dbReference>
<evidence type="ECO:0000313" key="1">
    <source>
        <dbReference type="EMBL" id="GAS83837.1"/>
    </source>
</evidence>
<reference evidence="1 2" key="1">
    <citation type="journal article" date="2016" name="Genome Announc.">
        <title>Draft Genome Sequence of Paenibacillus amylolyticus Heshi-A3, Isolated from Fermented Rice Bran in a Japanese Fermented Seafood Dish.</title>
        <authorList>
            <person name="Akuzawa S."/>
            <person name="Nagaoka J."/>
            <person name="Kanekatsu M."/>
            <person name="Kubota E."/>
            <person name="Ohtake R."/>
            <person name="Suzuki T."/>
            <person name="Kanesaki Y."/>
        </authorList>
    </citation>
    <scope>NUCLEOTIDE SEQUENCE [LARGE SCALE GENOMIC DNA]</scope>
    <source>
        <strain evidence="1 2">Heshi-A3</strain>
    </source>
</reference>
<reference evidence="2" key="2">
    <citation type="submission" date="2016-01" db="EMBL/GenBank/DDBJ databases">
        <title>Draft Genome Sequence of Paenibacillus amylolyticus Heshi-A3 that Was Isolated from Fermented Rice Bran with Aging Salted Mackerel, Which Was Named Heshiko as Traditional Fermented Seafood in Japan.</title>
        <authorList>
            <person name="Akuzawa S."/>
            <person name="Nakagawa J."/>
            <person name="Kanekatsu T."/>
            <person name="Kubota E."/>
            <person name="Ohtake R."/>
            <person name="Suzuki T."/>
            <person name="Kanesaki Y."/>
        </authorList>
    </citation>
    <scope>NUCLEOTIDE SEQUENCE [LARGE SCALE GENOMIC DNA]</scope>
    <source>
        <strain evidence="2">Heshi-A3</strain>
    </source>
</reference>
<evidence type="ECO:0000313" key="2">
    <source>
        <dbReference type="Proteomes" id="UP000069697"/>
    </source>
</evidence>